<evidence type="ECO:0000256" key="3">
    <source>
        <dbReference type="ARBA" id="ARBA00022989"/>
    </source>
</evidence>
<dbReference type="PIRSF" id="PIRSF006648">
    <property type="entry name" value="DrrB"/>
    <property type="match status" value="1"/>
</dbReference>
<dbReference type="InterPro" id="IPR000412">
    <property type="entry name" value="ABC_2_transport"/>
</dbReference>
<evidence type="ECO:0000256" key="5">
    <source>
        <dbReference type="SAM" id="Phobius"/>
    </source>
</evidence>
<feature type="transmembrane region" description="Helical" evidence="5">
    <location>
        <begin position="86"/>
        <end position="112"/>
    </location>
</feature>
<feature type="transmembrane region" description="Helical" evidence="5">
    <location>
        <begin position="165"/>
        <end position="191"/>
    </location>
</feature>
<evidence type="ECO:0000313" key="7">
    <source>
        <dbReference type="EMBL" id="HHI49585.1"/>
    </source>
</evidence>
<evidence type="ECO:0000256" key="1">
    <source>
        <dbReference type="ARBA" id="ARBA00004141"/>
    </source>
</evidence>
<name>A0A7J3V0E5_9CREN</name>
<dbReference type="InterPro" id="IPR051328">
    <property type="entry name" value="T7SS_ABC-Transporter"/>
</dbReference>
<comment type="caution">
    <text evidence="7">The sequence shown here is derived from an EMBL/GenBank/DDBJ whole genome shotgun (WGS) entry which is preliminary data.</text>
</comment>
<sequence>MISSSPYHGLWALTNRELKKWYKNPVILLLSLIQPVLWLGLFGKAMNFGAIFTDGAFSIPGLNIPKEIINQLGTMLMLNVFGTTDYFSFLAVGMLSFIVLFTAMFSGMSIVWDRRLGTLNKVMSTPVARGSIVMSKILSSVIRSLVQASIILVLAVLLGMNISNITAIGVLGTFASLALLSFGFSAIFLMLALRSTNQNTQMAVVNLLNLPLLFGSNALFPASFMPEWLQAFVKINPISYATDIGRQMLLGAGGMGTLAFDFAYLTAFAAAFSIVGIMLSWRLLTK</sequence>
<gene>
    <name evidence="7" type="ORF">ENL91_05375</name>
</gene>
<keyword evidence="4 5" id="KW-0472">Membrane</keyword>
<dbReference type="InterPro" id="IPR047817">
    <property type="entry name" value="ABC2_TM_bact-type"/>
</dbReference>
<dbReference type="PANTHER" id="PTHR43077">
    <property type="entry name" value="TRANSPORT PERMEASE YVFS-RELATED"/>
    <property type="match status" value="1"/>
</dbReference>
<dbReference type="PROSITE" id="PS51012">
    <property type="entry name" value="ABC_TM2"/>
    <property type="match status" value="1"/>
</dbReference>
<dbReference type="EMBL" id="DRVT01000058">
    <property type="protein sequence ID" value="HHI49585.1"/>
    <property type="molecule type" value="Genomic_DNA"/>
</dbReference>
<feature type="transmembrane region" description="Helical" evidence="5">
    <location>
        <begin position="262"/>
        <end position="284"/>
    </location>
</feature>
<comment type="subcellular location">
    <subcellularLocation>
        <location evidence="1">Membrane</location>
        <topology evidence="1">Multi-pass membrane protein</topology>
    </subcellularLocation>
</comment>
<protein>
    <submittedName>
        <fullName evidence="7">Multidrug ABC transporter permease</fullName>
    </submittedName>
</protein>
<accession>A0A7J3V0E5</accession>
<feature type="transmembrane region" description="Helical" evidence="5">
    <location>
        <begin position="133"/>
        <end position="159"/>
    </location>
</feature>
<feature type="transmembrane region" description="Helical" evidence="5">
    <location>
        <begin position="203"/>
        <end position="224"/>
    </location>
</feature>
<dbReference type="AlphaFoldDB" id="A0A7J3V0E5"/>
<dbReference type="GO" id="GO:0140359">
    <property type="term" value="F:ABC-type transporter activity"/>
    <property type="evidence" value="ECO:0007669"/>
    <property type="project" value="InterPro"/>
</dbReference>
<evidence type="ECO:0000259" key="6">
    <source>
        <dbReference type="PROSITE" id="PS51012"/>
    </source>
</evidence>
<dbReference type="InterPro" id="IPR013525">
    <property type="entry name" value="ABC2_TM"/>
</dbReference>
<dbReference type="PANTHER" id="PTHR43077:SF10">
    <property type="entry name" value="TRANSPORT PERMEASE PROTEIN"/>
    <property type="match status" value="1"/>
</dbReference>
<dbReference type="GO" id="GO:0043190">
    <property type="term" value="C:ATP-binding cassette (ABC) transporter complex"/>
    <property type="evidence" value="ECO:0007669"/>
    <property type="project" value="InterPro"/>
</dbReference>
<reference evidence="7" key="1">
    <citation type="journal article" date="2020" name="mSystems">
        <title>Genome- and Community-Level Interaction Insights into Carbon Utilization and Element Cycling Functions of Hydrothermarchaeota in Hydrothermal Sediment.</title>
        <authorList>
            <person name="Zhou Z."/>
            <person name="Liu Y."/>
            <person name="Xu W."/>
            <person name="Pan J."/>
            <person name="Luo Z.H."/>
            <person name="Li M."/>
        </authorList>
    </citation>
    <scope>NUCLEOTIDE SEQUENCE [LARGE SCALE GENOMIC DNA]</scope>
    <source>
        <strain evidence="7">SpSt-1038</strain>
    </source>
</reference>
<keyword evidence="2 5" id="KW-0812">Transmembrane</keyword>
<feature type="domain" description="ABC transmembrane type-2" evidence="6">
    <location>
        <begin position="26"/>
        <end position="283"/>
    </location>
</feature>
<proteinExistence type="predicted"/>
<feature type="transmembrane region" description="Helical" evidence="5">
    <location>
        <begin position="21"/>
        <end position="41"/>
    </location>
</feature>
<organism evidence="7">
    <name type="scientific">Candidatus Methanosuratincola petrocarbonis</name>
    <name type="common">ex Vanwonterghem et al. 2016</name>
    <dbReference type="NCBI Taxonomy" id="1867261"/>
    <lineage>
        <taxon>Archaea</taxon>
        <taxon>Thermoproteota</taxon>
        <taxon>Methanosuratincolia</taxon>
        <taxon>Candidatus Methanomethylicales</taxon>
        <taxon>Candidatus Methanomethylicaceae</taxon>
        <taxon>Candidatus Methanosuratincola (ex Vanwonterghem et al. 2016)</taxon>
    </lineage>
</organism>
<evidence type="ECO:0000256" key="4">
    <source>
        <dbReference type="ARBA" id="ARBA00023136"/>
    </source>
</evidence>
<evidence type="ECO:0000256" key="2">
    <source>
        <dbReference type="ARBA" id="ARBA00022692"/>
    </source>
</evidence>
<dbReference type="Pfam" id="PF01061">
    <property type="entry name" value="ABC2_membrane"/>
    <property type="match status" value="1"/>
</dbReference>
<keyword evidence="3 5" id="KW-1133">Transmembrane helix</keyword>